<evidence type="ECO:0000256" key="2">
    <source>
        <dbReference type="SAM" id="SignalP"/>
    </source>
</evidence>
<protein>
    <recommendedName>
        <fullName evidence="3">C-type lectin domain-containing protein</fullName>
    </recommendedName>
</protein>
<evidence type="ECO:0000259" key="3">
    <source>
        <dbReference type="PROSITE" id="PS50041"/>
    </source>
</evidence>
<feature type="signal peptide" evidence="2">
    <location>
        <begin position="1"/>
        <end position="21"/>
    </location>
</feature>
<dbReference type="InterPro" id="IPR001304">
    <property type="entry name" value="C-type_lectin-like"/>
</dbReference>
<keyword evidence="2" id="KW-0732">Signal</keyword>
<dbReference type="SUPFAM" id="SSF56436">
    <property type="entry name" value="C-type lectin-like"/>
    <property type="match status" value="2"/>
</dbReference>
<dbReference type="PROSITE" id="PS00615">
    <property type="entry name" value="C_TYPE_LECTIN_1"/>
    <property type="match status" value="1"/>
</dbReference>
<dbReference type="InterPro" id="IPR018378">
    <property type="entry name" value="C-type_lectin_CS"/>
</dbReference>
<dbReference type="OMA" id="DENNGWM"/>
<dbReference type="PROSITE" id="PS50041">
    <property type="entry name" value="C_TYPE_LECTIN_2"/>
    <property type="match status" value="2"/>
</dbReference>
<dbReference type="Ensembl" id="ENSPFOT00000020423.2">
    <property type="protein sequence ID" value="ENSPFOP00000020399.2"/>
    <property type="gene ID" value="ENSPFOG00000020273.2"/>
</dbReference>
<accession>A0A087YQU6</accession>
<dbReference type="EMBL" id="AYCK01015728">
    <property type="status" value="NOT_ANNOTATED_CDS"/>
    <property type="molecule type" value="Genomic_DNA"/>
</dbReference>
<reference evidence="4" key="3">
    <citation type="submission" date="2025-09" db="UniProtKB">
        <authorList>
            <consortium name="Ensembl"/>
        </authorList>
    </citation>
    <scope>IDENTIFICATION</scope>
</reference>
<evidence type="ECO:0000313" key="5">
    <source>
        <dbReference type="Proteomes" id="UP000028760"/>
    </source>
</evidence>
<dbReference type="eggNOG" id="KOG4297">
    <property type="taxonomic scope" value="Eukaryota"/>
</dbReference>
<dbReference type="InterPro" id="IPR016186">
    <property type="entry name" value="C-type_lectin-like/link_sf"/>
</dbReference>
<dbReference type="SMART" id="SM00034">
    <property type="entry name" value="CLECT"/>
    <property type="match status" value="2"/>
</dbReference>
<dbReference type="PANTHER" id="PTHR45784:SF8">
    <property type="entry name" value="C-TYPE MANNOSE RECEPTOR 2-RELATED"/>
    <property type="match status" value="1"/>
</dbReference>
<dbReference type="CDD" id="cd00037">
    <property type="entry name" value="CLECT"/>
    <property type="match status" value="1"/>
</dbReference>
<feature type="domain" description="C-type lectin" evidence="3">
    <location>
        <begin position="132"/>
        <end position="249"/>
    </location>
</feature>
<dbReference type="PANTHER" id="PTHR45784">
    <property type="entry name" value="C-TYPE LECTIN DOMAIN FAMILY 20 MEMBER A-RELATED"/>
    <property type="match status" value="1"/>
</dbReference>
<name>A0A087YQU6_POEFO</name>
<proteinExistence type="predicted"/>
<evidence type="ECO:0000313" key="4">
    <source>
        <dbReference type="Ensembl" id="ENSPFOP00000020399.2"/>
    </source>
</evidence>
<organism evidence="4 5">
    <name type="scientific">Poecilia formosa</name>
    <name type="common">Amazon molly</name>
    <name type="synonym">Limia formosa</name>
    <dbReference type="NCBI Taxonomy" id="48698"/>
    <lineage>
        <taxon>Eukaryota</taxon>
        <taxon>Metazoa</taxon>
        <taxon>Chordata</taxon>
        <taxon>Craniata</taxon>
        <taxon>Vertebrata</taxon>
        <taxon>Euteleostomi</taxon>
        <taxon>Actinopterygii</taxon>
        <taxon>Neopterygii</taxon>
        <taxon>Teleostei</taxon>
        <taxon>Neoteleostei</taxon>
        <taxon>Acanthomorphata</taxon>
        <taxon>Ovalentaria</taxon>
        <taxon>Atherinomorphae</taxon>
        <taxon>Cyprinodontiformes</taxon>
        <taxon>Poeciliidae</taxon>
        <taxon>Poeciliinae</taxon>
        <taxon>Poecilia</taxon>
    </lineage>
</organism>
<reference evidence="4" key="2">
    <citation type="submission" date="2025-08" db="UniProtKB">
        <authorList>
            <consortium name="Ensembl"/>
        </authorList>
    </citation>
    <scope>IDENTIFICATION</scope>
</reference>
<dbReference type="Pfam" id="PF00059">
    <property type="entry name" value="Lectin_C"/>
    <property type="match status" value="2"/>
</dbReference>
<reference evidence="5" key="1">
    <citation type="submission" date="2013-10" db="EMBL/GenBank/DDBJ databases">
        <authorList>
            <person name="Schartl M."/>
            <person name="Warren W."/>
        </authorList>
    </citation>
    <scope>NUCLEOTIDE SEQUENCE [LARGE SCALE GENOMIC DNA]</scope>
    <source>
        <strain evidence="5">female</strain>
    </source>
</reference>
<dbReference type="InterPro" id="IPR016187">
    <property type="entry name" value="CTDL_fold"/>
</dbReference>
<sequence>KATVRMERIVFTLLIATNACCWCEKYKFVEENKNWPDARKHCMDNFTDFLALTSEEEEQVFKKFANNDKNGWIGLYWDKPSIKWKWSGGEFVTYHNNLDLPANLAGTDPKRIAENAFWTSSAWQWRSGDDRYNFFCVNMVPVAEEKTWEDALDHCREKNTDLLSLLSLTESLMGQGEIQSSDYTEQVWIGLRYLGNSWMWVNGDPMPYEAWQEGDQDHMCPKLRRCVALTKQGAWESRDCQEKHSFICA</sequence>
<dbReference type="AlphaFoldDB" id="A0A087YQU6"/>
<dbReference type="STRING" id="48698.ENSPFOP00000020399"/>
<feature type="chain" id="PRO_5001834881" description="C-type lectin domain-containing protein" evidence="2">
    <location>
        <begin position="22"/>
        <end position="249"/>
    </location>
</feature>
<keyword evidence="1" id="KW-1015">Disulfide bond</keyword>
<keyword evidence="5" id="KW-1185">Reference proteome</keyword>
<dbReference type="GeneTree" id="ENSGT00940000163460"/>
<evidence type="ECO:0000256" key="1">
    <source>
        <dbReference type="ARBA" id="ARBA00023157"/>
    </source>
</evidence>
<dbReference type="Gene3D" id="3.10.100.10">
    <property type="entry name" value="Mannose-Binding Protein A, subunit A"/>
    <property type="match status" value="2"/>
</dbReference>
<feature type="domain" description="C-type lectin" evidence="3">
    <location>
        <begin position="26"/>
        <end position="137"/>
    </location>
</feature>
<dbReference type="Proteomes" id="UP000028760">
    <property type="component" value="Unassembled WGS sequence"/>
</dbReference>